<comment type="similarity">
    <text evidence="2">Belongs to the SLC34A transporter family.</text>
</comment>
<keyword evidence="8" id="KW-0769">Symport</keyword>
<dbReference type="STRING" id="33528.ENSGAFP00000008376"/>
<dbReference type="NCBIfam" id="TIGR01013">
    <property type="entry name" value="2a58"/>
    <property type="match status" value="1"/>
</dbReference>
<evidence type="ECO:0000256" key="7">
    <source>
        <dbReference type="ARBA" id="ARBA00022692"/>
    </source>
</evidence>
<proteinExistence type="inferred from homology"/>
<keyword evidence="9 21" id="KW-1133">Transmembrane helix</keyword>
<keyword evidence="10" id="KW-0406">Ion transport</keyword>
<evidence type="ECO:0000256" key="14">
    <source>
        <dbReference type="ARBA" id="ARBA00023201"/>
    </source>
</evidence>
<comment type="subcellular location">
    <subcellularLocation>
        <location evidence="1">Apical cell membrane</location>
        <topology evidence="1">Multi-pass membrane protein</topology>
    </subcellularLocation>
</comment>
<dbReference type="GO" id="GO:0044341">
    <property type="term" value="P:sodium-dependent phosphate transport"/>
    <property type="evidence" value="ECO:0007669"/>
    <property type="project" value="InterPro"/>
</dbReference>
<evidence type="ECO:0000256" key="18">
    <source>
        <dbReference type="ARBA" id="ARBA00034042"/>
    </source>
</evidence>
<reference evidence="22 23" key="1">
    <citation type="journal article" date="2018" name="G3 (Bethesda)">
        <title>A High-Quality Reference Genome for the Invasive Mosquitofish Gambusia affinis Using a Chicago Library.</title>
        <authorList>
            <person name="Hoffberg S.L."/>
            <person name="Troendle N.J."/>
            <person name="Glenn T.C."/>
            <person name="Mahmud O."/>
            <person name="Louha S."/>
            <person name="Chalopin D."/>
            <person name="Bennetzen J.L."/>
            <person name="Mauricio R."/>
        </authorList>
    </citation>
    <scope>NUCLEOTIDE SEQUENCE [LARGE SCALE GENOMIC DNA]</scope>
    <source>
        <strain evidence="22">NE01/NJP1002.9</strain>
        <tissue evidence="22">Muscle</tissue>
    </source>
</reference>
<keyword evidence="5" id="KW-1003">Cell membrane</keyword>
<evidence type="ECO:0000256" key="9">
    <source>
        <dbReference type="ARBA" id="ARBA00022989"/>
    </source>
</evidence>
<evidence type="ECO:0000256" key="10">
    <source>
        <dbReference type="ARBA" id="ARBA00023065"/>
    </source>
</evidence>
<dbReference type="NCBIfam" id="NF037997">
    <property type="entry name" value="Na_Pi_symport"/>
    <property type="match status" value="1"/>
</dbReference>
<feature type="transmembrane region" description="Helical" evidence="21">
    <location>
        <begin position="79"/>
        <end position="101"/>
    </location>
</feature>
<evidence type="ECO:0000256" key="11">
    <source>
        <dbReference type="ARBA" id="ARBA00023136"/>
    </source>
</evidence>
<dbReference type="EMBL" id="NHOQ01001678">
    <property type="protein sequence ID" value="PWA22701.1"/>
    <property type="molecule type" value="Genomic_DNA"/>
</dbReference>
<evidence type="ECO:0000256" key="21">
    <source>
        <dbReference type="SAM" id="Phobius"/>
    </source>
</evidence>
<evidence type="ECO:0000256" key="4">
    <source>
        <dbReference type="ARBA" id="ARBA00022448"/>
    </source>
</evidence>
<accession>A0A315VK13</accession>
<evidence type="ECO:0000256" key="13">
    <source>
        <dbReference type="ARBA" id="ARBA00023180"/>
    </source>
</evidence>
<comment type="caution">
    <text evidence="22">The sequence shown here is derived from an EMBL/GenBank/DDBJ whole genome shotgun (WGS) entry which is preliminary data.</text>
</comment>
<evidence type="ECO:0000256" key="16">
    <source>
        <dbReference type="ARBA" id="ARBA00029764"/>
    </source>
</evidence>
<keyword evidence="12" id="KW-1015">Disulfide bond</keyword>
<dbReference type="GO" id="GO:0005903">
    <property type="term" value="C:brush border"/>
    <property type="evidence" value="ECO:0007669"/>
    <property type="project" value="TreeGrafter"/>
</dbReference>
<dbReference type="AlphaFoldDB" id="A0A315VK13"/>
<protein>
    <recommendedName>
        <fullName evidence="3">Sodium-dependent phosphate transport protein 2A</fullName>
    </recommendedName>
    <alternativeName>
        <fullName evidence="17">Na(+)-dependent phosphate cotransporter 2A</fullName>
    </alternativeName>
    <alternativeName>
        <fullName evidence="15">Sodium/phosphate cotransporter 2A</fullName>
    </alternativeName>
    <alternativeName>
        <fullName evidence="16">Solute carrier family 34 member 1</fullName>
    </alternativeName>
</protein>
<feature type="transmembrane region" description="Helical" evidence="21">
    <location>
        <begin position="392"/>
        <end position="416"/>
    </location>
</feature>
<evidence type="ECO:0000256" key="8">
    <source>
        <dbReference type="ARBA" id="ARBA00022847"/>
    </source>
</evidence>
<dbReference type="GO" id="GO:0030643">
    <property type="term" value="P:intracellular phosphate ion homeostasis"/>
    <property type="evidence" value="ECO:0007669"/>
    <property type="project" value="TreeGrafter"/>
</dbReference>
<feature type="transmembrane region" description="Helical" evidence="21">
    <location>
        <begin position="328"/>
        <end position="354"/>
    </location>
</feature>
<evidence type="ECO:0000256" key="1">
    <source>
        <dbReference type="ARBA" id="ARBA00004424"/>
    </source>
</evidence>
<feature type="transmembrane region" description="Helical" evidence="21">
    <location>
        <begin position="436"/>
        <end position="459"/>
    </location>
</feature>
<evidence type="ECO:0000256" key="5">
    <source>
        <dbReference type="ARBA" id="ARBA00022475"/>
    </source>
</evidence>
<keyword evidence="7 21" id="KW-0812">Transmembrane</keyword>
<name>A0A315VK13_GAMAF</name>
<keyword evidence="4" id="KW-0813">Transport</keyword>
<sequence>MASLQTALLELENESVLFKVQTMETQSRLPQVKKTALTLLKIPLLFLLLYIFICSLDILSSAFQLAGGRAAGEIFQKNAVLSNPVAGVMVGILVTVLVQSSSTSTSIAVSLVSSGLLDVKSAIPVVMGANIGTSVTNTIIALMQSGDRGEFGRAFAGATVHDCFNWLSVLVLLPLEVASGMLRHMSLAAVNTLQLRGGDDAPELLKVLTKPLTKLVIQLDKSALTALATEDHVQTNWSLVKRWCKSAVMKVDSRLSGLLTCLHLFADSSLSDLAIGIILLLCSLLVVCCSLILLVKLLNSLLKGQVANVINKVINTDFPPPFTWVTGYLALLAGAGMTFLIQSSSVFTSAITPLIGVGVISVERAYPLTLGSNLGTTGTALLAALASHADKIAAATQVALCHFFFNIFGILLWYPIPATRLPIRLAIELGKCTARYRWFAVLYLVLSFLLFPLVVFGLSSAGWKVLTGIGVPVIILIVSVITINLLQARRPEFLPPILQNWNFLPVWLTSLQPMDDLITRVTLWCGQTRGDAEEEIVYSDVRVNQAARKRDAVSHQGRDSECPAESATIKEASLLLLDQLHLGVRIHGDHVVALRRLDASLGVGLAVQTVFDKEVSSLLQVDATVVTHEAVWVVEFVPGLYNGAAAHKHRSRTSVLGVQDLLEPWCAMRLIWEISRRDILKANKP</sequence>
<dbReference type="PANTHER" id="PTHR10010:SF21">
    <property type="entry name" value="SODIUM-DEPENDENT PHOSPHATE TRANSPORT PROTEIN 2A"/>
    <property type="match status" value="1"/>
</dbReference>
<keyword evidence="14" id="KW-0915">Sodium</keyword>
<organism evidence="22 23">
    <name type="scientific">Gambusia affinis</name>
    <name type="common">Western mosquitofish</name>
    <name type="synonym">Heterandria affinis</name>
    <dbReference type="NCBI Taxonomy" id="33528"/>
    <lineage>
        <taxon>Eukaryota</taxon>
        <taxon>Metazoa</taxon>
        <taxon>Chordata</taxon>
        <taxon>Craniata</taxon>
        <taxon>Vertebrata</taxon>
        <taxon>Euteleostomi</taxon>
        <taxon>Actinopterygii</taxon>
        <taxon>Neopterygii</taxon>
        <taxon>Teleostei</taxon>
        <taxon>Neoteleostei</taxon>
        <taxon>Acanthomorphata</taxon>
        <taxon>Ovalentaria</taxon>
        <taxon>Atherinomorphae</taxon>
        <taxon>Cyprinodontiformes</taxon>
        <taxon>Poeciliidae</taxon>
        <taxon>Poeciliinae</taxon>
        <taxon>Gambusia</taxon>
    </lineage>
</organism>
<feature type="transmembrane region" description="Helical" evidence="21">
    <location>
        <begin position="273"/>
        <end position="295"/>
    </location>
</feature>
<keyword evidence="6" id="KW-0597">Phosphoprotein</keyword>
<dbReference type="Proteomes" id="UP000250572">
    <property type="component" value="Unassembled WGS sequence"/>
</dbReference>
<feature type="transmembrane region" description="Helical" evidence="21">
    <location>
        <begin position="465"/>
        <end position="486"/>
    </location>
</feature>
<evidence type="ECO:0000256" key="19">
    <source>
        <dbReference type="ARBA" id="ARBA00045420"/>
    </source>
</evidence>
<dbReference type="PANTHER" id="PTHR10010">
    <property type="entry name" value="SOLUTE CARRIER FAMILY 34 SODIUM PHOSPHATE , MEMBER 2-RELATED"/>
    <property type="match status" value="1"/>
</dbReference>
<evidence type="ECO:0000256" key="17">
    <source>
        <dbReference type="ARBA" id="ARBA00031850"/>
    </source>
</evidence>
<evidence type="ECO:0000256" key="6">
    <source>
        <dbReference type="ARBA" id="ARBA00022553"/>
    </source>
</evidence>
<dbReference type="Pfam" id="PF02690">
    <property type="entry name" value="Na_Pi_cotrans"/>
    <property type="match status" value="2"/>
</dbReference>
<evidence type="ECO:0000256" key="2">
    <source>
        <dbReference type="ARBA" id="ARBA00005808"/>
    </source>
</evidence>
<keyword evidence="23" id="KW-1185">Reference proteome</keyword>
<keyword evidence="14" id="KW-0739">Sodium transport</keyword>
<keyword evidence="11 21" id="KW-0472">Membrane</keyword>
<evidence type="ECO:0000256" key="3">
    <source>
        <dbReference type="ARBA" id="ARBA00020021"/>
    </source>
</evidence>
<dbReference type="GO" id="GO:0005436">
    <property type="term" value="F:sodium:phosphate symporter activity"/>
    <property type="evidence" value="ECO:0007669"/>
    <property type="project" value="InterPro"/>
</dbReference>
<comment type="catalytic activity">
    <reaction evidence="18">
        <text>3 Na(+)(out) + phosphate(out) = 3 Na(+)(in) + phosphate(in)</text>
        <dbReference type="Rhea" id="RHEA:71255"/>
        <dbReference type="ChEBI" id="CHEBI:29101"/>
        <dbReference type="ChEBI" id="CHEBI:43474"/>
    </reaction>
    <physiologicalReaction direction="left-to-right" evidence="18">
        <dbReference type="Rhea" id="RHEA:71256"/>
    </physiologicalReaction>
</comment>
<feature type="transmembrane region" description="Helical" evidence="21">
    <location>
        <begin position="121"/>
        <end position="143"/>
    </location>
</feature>
<dbReference type="GO" id="GO:0016324">
    <property type="term" value="C:apical plasma membrane"/>
    <property type="evidence" value="ECO:0007669"/>
    <property type="project" value="UniProtKB-SubCell"/>
</dbReference>
<keyword evidence="13" id="KW-0325">Glycoprotein</keyword>
<feature type="transmembrane region" description="Helical" evidence="21">
    <location>
        <begin position="366"/>
        <end position="386"/>
    </location>
</feature>
<evidence type="ECO:0000313" key="22">
    <source>
        <dbReference type="EMBL" id="PWA22701.1"/>
    </source>
</evidence>
<comment type="subunit">
    <text evidence="20">Interacts via its C-terminal region with NHERF4. Interacts with NHERF1. Interacts with TMEM174; regulates SLC34A1 internalization by PTH and FGF23.</text>
</comment>
<gene>
    <name evidence="22" type="ORF">CCH79_00002462</name>
</gene>
<evidence type="ECO:0000256" key="20">
    <source>
        <dbReference type="ARBA" id="ARBA00046944"/>
    </source>
</evidence>
<comment type="function">
    <text evidence="19">Involved in actively transporting phosphate into cells via Na(+) cotransport in the renal brush border membrane. The cotransport has a Na(+):Pi stoichiometry of 3:1 and is electrogenic.</text>
</comment>
<dbReference type="GO" id="GO:0031982">
    <property type="term" value="C:vesicle"/>
    <property type="evidence" value="ECO:0007669"/>
    <property type="project" value="TreeGrafter"/>
</dbReference>
<feature type="transmembrane region" description="Helical" evidence="21">
    <location>
        <begin position="44"/>
        <end position="67"/>
    </location>
</feature>
<dbReference type="InterPro" id="IPR003841">
    <property type="entry name" value="Na/Pi_transpt"/>
</dbReference>
<evidence type="ECO:0000313" key="23">
    <source>
        <dbReference type="Proteomes" id="UP000250572"/>
    </source>
</evidence>
<evidence type="ECO:0000256" key="12">
    <source>
        <dbReference type="ARBA" id="ARBA00023157"/>
    </source>
</evidence>
<evidence type="ECO:0000256" key="15">
    <source>
        <dbReference type="ARBA" id="ARBA00029614"/>
    </source>
</evidence>